<protein>
    <submittedName>
        <fullName evidence="2">DNA-binding MarR family transcriptional regulator</fullName>
    </submittedName>
</protein>
<reference evidence="2 3" key="1">
    <citation type="submission" date="2020-08" db="EMBL/GenBank/DDBJ databases">
        <title>Genomic Encyclopedia of Type Strains, Phase IV (KMG-IV): sequencing the most valuable type-strain genomes for metagenomic binning, comparative biology and taxonomic classification.</title>
        <authorList>
            <person name="Goeker M."/>
        </authorList>
    </citation>
    <scope>NUCLEOTIDE SEQUENCE [LARGE SCALE GENOMIC DNA]</scope>
    <source>
        <strain evidence="2 3">DSM 29568</strain>
    </source>
</reference>
<dbReference type="Pfam" id="PF01047">
    <property type="entry name" value="MarR"/>
    <property type="match status" value="1"/>
</dbReference>
<dbReference type="PANTHER" id="PTHR33164:SF101">
    <property type="entry name" value="TRANSCRIPTIONAL REPRESSOR MPRA"/>
    <property type="match status" value="1"/>
</dbReference>
<dbReference type="EMBL" id="JACIFO010000004">
    <property type="protein sequence ID" value="MBB4118978.1"/>
    <property type="molecule type" value="Genomic_DNA"/>
</dbReference>
<organism evidence="2 3">
    <name type="scientific">Mesonia hippocampi</name>
    <dbReference type="NCBI Taxonomy" id="1628250"/>
    <lineage>
        <taxon>Bacteria</taxon>
        <taxon>Pseudomonadati</taxon>
        <taxon>Bacteroidota</taxon>
        <taxon>Flavobacteriia</taxon>
        <taxon>Flavobacteriales</taxon>
        <taxon>Flavobacteriaceae</taxon>
        <taxon>Mesonia</taxon>
    </lineage>
</organism>
<dbReference type="SUPFAM" id="SSF46785">
    <property type="entry name" value="Winged helix' DNA-binding domain"/>
    <property type="match status" value="1"/>
</dbReference>
<dbReference type="RefSeq" id="WP_183477332.1">
    <property type="nucleotide sequence ID" value="NZ_JACIFO010000004.1"/>
</dbReference>
<comment type="caution">
    <text evidence="2">The sequence shown here is derived from an EMBL/GenBank/DDBJ whole genome shotgun (WGS) entry which is preliminary data.</text>
</comment>
<dbReference type="GO" id="GO:0003700">
    <property type="term" value="F:DNA-binding transcription factor activity"/>
    <property type="evidence" value="ECO:0007669"/>
    <property type="project" value="InterPro"/>
</dbReference>
<dbReference type="SMART" id="SM00347">
    <property type="entry name" value="HTH_MARR"/>
    <property type="match status" value="1"/>
</dbReference>
<dbReference type="InterPro" id="IPR036390">
    <property type="entry name" value="WH_DNA-bd_sf"/>
</dbReference>
<proteinExistence type="predicted"/>
<name>A0A840ELH4_9FLAO</name>
<dbReference type="GO" id="GO:0006950">
    <property type="term" value="P:response to stress"/>
    <property type="evidence" value="ECO:0007669"/>
    <property type="project" value="TreeGrafter"/>
</dbReference>
<dbReference type="GO" id="GO:0003677">
    <property type="term" value="F:DNA binding"/>
    <property type="evidence" value="ECO:0007669"/>
    <property type="project" value="UniProtKB-KW"/>
</dbReference>
<sequence length="154" mass="18014">MNVEEIIKTNVKLSLTKQLLLNLFISNADIIERLALLLKQHEISQPQFNVLRILRGQKDTAVNMADIQERMIHKKSNTTRIVDKLIEKQLVERSTCPNNRRKVEVFITKNGLDLLEKIDPELDKEEKEITRNLNSEDKKVMIQLLEKLRESNTK</sequence>
<dbReference type="PROSITE" id="PS50995">
    <property type="entry name" value="HTH_MARR_2"/>
    <property type="match status" value="1"/>
</dbReference>
<evidence type="ECO:0000313" key="2">
    <source>
        <dbReference type="EMBL" id="MBB4118978.1"/>
    </source>
</evidence>
<keyword evidence="2" id="KW-0238">DNA-binding</keyword>
<evidence type="ECO:0000313" key="3">
    <source>
        <dbReference type="Proteomes" id="UP000553034"/>
    </source>
</evidence>
<gene>
    <name evidence="2" type="ORF">GGR32_001269</name>
</gene>
<dbReference type="InterPro" id="IPR000835">
    <property type="entry name" value="HTH_MarR-typ"/>
</dbReference>
<feature type="domain" description="HTH marR-type" evidence="1">
    <location>
        <begin position="16"/>
        <end position="150"/>
    </location>
</feature>
<accession>A0A840ELH4</accession>
<dbReference type="PANTHER" id="PTHR33164">
    <property type="entry name" value="TRANSCRIPTIONAL REGULATOR, MARR FAMILY"/>
    <property type="match status" value="1"/>
</dbReference>
<evidence type="ECO:0000259" key="1">
    <source>
        <dbReference type="PROSITE" id="PS50995"/>
    </source>
</evidence>
<dbReference type="AlphaFoldDB" id="A0A840ELH4"/>
<dbReference type="Gene3D" id="1.10.10.10">
    <property type="entry name" value="Winged helix-like DNA-binding domain superfamily/Winged helix DNA-binding domain"/>
    <property type="match status" value="1"/>
</dbReference>
<dbReference type="InterPro" id="IPR039422">
    <property type="entry name" value="MarR/SlyA-like"/>
</dbReference>
<dbReference type="Proteomes" id="UP000553034">
    <property type="component" value="Unassembled WGS sequence"/>
</dbReference>
<dbReference type="InterPro" id="IPR036388">
    <property type="entry name" value="WH-like_DNA-bd_sf"/>
</dbReference>
<dbReference type="PRINTS" id="PR00598">
    <property type="entry name" value="HTHMARR"/>
</dbReference>
<keyword evidence="3" id="KW-1185">Reference proteome</keyword>